<organism evidence="2 3">
    <name type="scientific">Megasphaera elsdenii</name>
    <dbReference type="NCBI Taxonomy" id="907"/>
    <lineage>
        <taxon>Bacteria</taxon>
        <taxon>Bacillati</taxon>
        <taxon>Bacillota</taxon>
        <taxon>Negativicutes</taxon>
        <taxon>Veillonellales</taxon>
        <taxon>Veillonellaceae</taxon>
        <taxon>Megasphaera</taxon>
    </lineage>
</organism>
<name>A0A2S0M4B4_MEGEL</name>
<dbReference type="Gene3D" id="3.40.50.300">
    <property type="entry name" value="P-loop containing nucleotide triphosphate hydrolases"/>
    <property type="match status" value="1"/>
</dbReference>
<proteinExistence type="predicted"/>
<dbReference type="GO" id="GO:0016887">
    <property type="term" value="F:ATP hydrolysis activity"/>
    <property type="evidence" value="ECO:0007669"/>
    <property type="project" value="InterPro"/>
</dbReference>
<reference evidence="2 3" key="1">
    <citation type="journal article" date="2018" name="Genome Announc.">
        <title>Complete genomes of two Megasphaera elsdenii strains, NCIMB 702410 and ATCC 25940.</title>
        <authorList>
            <person name="Hatmaker E.A."/>
            <person name="O'Dell K."/>
            <person name="Riley L.A."/>
            <person name="Klingeman D.M."/>
            <person name="Guss A.M."/>
        </authorList>
    </citation>
    <scope>NUCLEOTIDE SEQUENCE [LARGE SCALE GENOMIC DNA]</scope>
    <source>
        <strain evidence="2 3">NCIMB702410</strain>
    </source>
</reference>
<dbReference type="SUPFAM" id="SSF52540">
    <property type="entry name" value="P-loop containing nucleoside triphosphate hydrolases"/>
    <property type="match status" value="1"/>
</dbReference>
<protein>
    <recommendedName>
        <fullName evidence="1">ORC1/DEAH AAA+ ATPase domain-containing protein</fullName>
    </recommendedName>
</protein>
<feature type="domain" description="ORC1/DEAH AAA+ ATPase" evidence="1">
    <location>
        <begin position="43"/>
        <end position="182"/>
    </location>
</feature>
<dbReference type="OrthoDB" id="2531964at2"/>
<dbReference type="RefSeq" id="WP_027894866.1">
    <property type="nucleotide sequence ID" value="NZ_CAMFOL010000008.1"/>
</dbReference>
<dbReference type="Pfam" id="PF13401">
    <property type="entry name" value="AAA_22"/>
    <property type="match status" value="1"/>
</dbReference>
<evidence type="ECO:0000259" key="1">
    <source>
        <dbReference type="Pfam" id="PF13401"/>
    </source>
</evidence>
<gene>
    <name evidence="2" type="ORF">C6Y28_00770</name>
</gene>
<dbReference type="InterPro" id="IPR027417">
    <property type="entry name" value="P-loop_NTPase"/>
</dbReference>
<dbReference type="Proteomes" id="UP000238358">
    <property type="component" value="Chromosome"/>
</dbReference>
<dbReference type="AlphaFoldDB" id="A0A2S0M4B4"/>
<accession>A0A2S0M4B4</accession>
<evidence type="ECO:0000313" key="3">
    <source>
        <dbReference type="Proteomes" id="UP000238358"/>
    </source>
</evidence>
<dbReference type="InterPro" id="IPR049945">
    <property type="entry name" value="AAA_22"/>
</dbReference>
<evidence type="ECO:0000313" key="2">
    <source>
        <dbReference type="EMBL" id="AVO26278.1"/>
    </source>
</evidence>
<sequence length="420" mass="47239">MSEKYSAEMIFQPKSYPVYTYVDRSLGNSTYEKRMKRAIRTPGNLVVVSGASKSGKTVLCHRVVAEHEIVDLSGSQIREADDFWEQIAEKLELPTEIQITENEGVSAKTSTKGEGKVSVGISAGLSRQTEKEHTAGNSIAKKSLRNNTQMMRSLIQEDKVLVIDDFHYIEPEVQQYIARTLKTELFHGLKAVILTLPHRSDDAIRLNPDLIGRTTVIDIAPWSLDELKKIAEKGFALLSFPITPDDIETLARESIASPQLMQENCLSLAEEAKEESASDVTAGLLQRAFAMTATNYEYYKQPLQAALKGPAQGRKQRKKYALDQGQHVDGYKLLLLSISKDPPELSFSVEEIKQRILDLLADSPGAALSTLYISNIVNHIEKSFQKSLPQLDTIEWKDKTLYILDPFLLFYLRWDTDWKG</sequence>
<dbReference type="EMBL" id="CP027569">
    <property type="protein sequence ID" value="AVO26278.1"/>
    <property type="molecule type" value="Genomic_DNA"/>
</dbReference>